<reference evidence="4 5" key="1">
    <citation type="submission" date="2024-04" db="EMBL/GenBank/DDBJ databases">
        <title>Defined microbial consortia suppress multidrug-resistant proinflammatory Enterobacteriaceae via ecological control.</title>
        <authorList>
            <person name="Furuichi M."/>
            <person name="Kawaguchi T."/>
            <person name="Pust M."/>
            <person name="Yasuma K."/>
            <person name="Plichta D."/>
            <person name="Hasegawa N."/>
            <person name="Ohya T."/>
            <person name="Bhattarai S."/>
            <person name="Sasajima S."/>
            <person name="Aoto Y."/>
            <person name="Tuganbaev T."/>
            <person name="Yaginuma M."/>
            <person name="Ueda M."/>
            <person name="Okahashi N."/>
            <person name="Amafuji K."/>
            <person name="Kiridooshi Y."/>
            <person name="Sugita K."/>
            <person name="Strazar M."/>
            <person name="Skelly A."/>
            <person name="Suda W."/>
            <person name="Hattori M."/>
            <person name="Nakamoto N."/>
            <person name="Caballero S."/>
            <person name="Norman J."/>
            <person name="Olle B."/>
            <person name="Tanoue T."/>
            <person name="Arita M."/>
            <person name="Bucci V."/>
            <person name="Atarashi K."/>
            <person name="Xavier R."/>
            <person name="Honda K."/>
        </authorList>
    </citation>
    <scope>NUCLEOTIDE SEQUENCE [LARGE SCALE GENOMIC DNA]</scope>
    <source>
        <strain evidence="5">f13</strain>
    </source>
</reference>
<protein>
    <recommendedName>
        <fullName evidence="6">Glucan-binding protein</fullName>
    </recommendedName>
</protein>
<comment type="caution">
    <text evidence="4">The sequence shown here is derived from an EMBL/GenBank/DDBJ whole genome shotgun (WGS) entry which is preliminary data.</text>
</comment>
<evidence type="ECO:0000313" key="4">
    <source>
        <dbReference type="EMBL" id="GAA6270198.1"/>
    </source>
</evidence>
<dbReference type="PROSITE" id="PS51170">
    <property type="entry name" value="CW"/>
    <property type="match status" value="3"/>
</dbReference>
<evidence type="ECO:0000313" key="5">
    <source>
        <dbReference type="Proteomes" id="UP001600894"/>
    </source>
</evidence>
<evidence type="ECO:0000256" key="1">
    <source>
        <dbReference type="ARBA" id="ARBA00022737"/>
    </source>
</evidence>
<evidence type="ECO:0000256" key="3">
    <source>
        <dbReference type="SAM" id="SignalP"/>
    </source>
</evidence>
<keyword evidence="1" id="KW-0677">Repeat</keyword>
<dbReference type="EMBL" id="BAABXL010000001">
    <property type="protein sequence ID" value="GAA6270198.1"/>
    <property type="molecule type" value="Genomic_DNA"/>
</dbReference>
<feature type="repeat" description="Cell wall-binding" evidence="2">
    <location>
        <begin position="45"/>
        <end position="64"/>
    </location>
</feature>
<proteinExistence type="predicted"/>
<organism evidence="4 5">
    <name type="scientific">Enterocloster alcoholdehydrogenati</name>
    <dbReference type="NCBI Taxonomy" id="2547410"/>
    <lineage>
        <taxon>Bacteria</taxon>
        <taxon>Bacillati</taxon>
        <taxon>Bacillota</taxon>
        <taxon>Clostridia</taxon>
        <taxon>Lachnospirales</taxon>
        <taxon>Lachnospiraceae</taxon>
        <taxon>Enterocloster</taxon>
    </lineage>
</organism>
<dbReference type="Gene3D" id="2.60.120.1060">
    <property type="entry name" value="NPCBM/NEW2 domain"/>
    <property type="match status" value="1"/>
</dbReference>
<sequence>MKRRFGVIAAAAVLSAALAVPSYAGTWKYVNDQWKYQRGANKYAYNEWVEDNGKYYYLNNDGYVTTGWQQIDGQWYYMDATGAMQTGWLKDDSGKWYYLYPSGVMAVSTVIDGRTIGADGVWTPGEGAVEPADSPDLSTAQLVQNMSDISTKGYSILTSARTGGGDRWENAIRLKGKGSYVLCSTKGEYRLLYGSFGPSSQFDSGLMARVTVYGDNDQVLYTSGDIHYNEKVTYFGVDVSGQNQVRVEVSLSKDNDYDDPVILLNGLTLYK</sequence>
<name>A0ABQ0B1P3_9FIRM</name>
<accession>A0ABQ0B1P3</accession>
<dbReference type="Gene3D" id="2.10.270.10">
    <property type="entry name" value="Cholin Binding"/>
    <property type="match status" value="1"/>
</dbReference>
<evidence type="ECO:0008006" key="6">
    <source>
        <dbReference type="Google" id="ProtNLM"/>
    </source>
</evidence>
<gene>
    <name evidence="4" type="ORF">F130042H8_32580</name>
</gene>
<dbReference type="InterPro" id="IPR018337">
    <property type="entry name" value="Cell_wall/Cho-bd_repeat"/>
</dbReference>
<dbReference type="SUPFAM" id="SSF49785">
    <property type="entry name" value="Galactose-binding domain-like"/>
    <property type="match status" value="1"/>
</dbReference>
<keyword evidence="3" id="KW-0732">Signal</keyword>
<feature type="repeat" description="Cell wall-binding" evidence="2">
    <location>
        <begin position="65"/>
        <end position="84"/>
    </location>
</feature>
<dbReference type="Proteomes" id="UP001600894">
    <property type="component" value="Unassembled WGS sequence"/>
</dbReference>
<dbReference type="SUPFAM" id="SSF69360">
    <property type="entry name" value="Cell wall binding repeat"/>
    <property type="match status" value="1"/>
</dbReference>
<dbReference type="Pfam" id="PF19127">
    <property type="entry name" value="Choline_bind_3"/>
    <property type="match status" value="1"/>
</dbReference>
<dbReference type="InterPro" id="IPR038637">
    <property type="entry name" value="NPCBM_sf"/>
</dbReference>
<evidence type="ECO:0000256" key="2">
    <source>
        <dbReference type="PROSITE-ProRule" id="PRU00591"/>
    </source>
</evidence>
<feature type="repeat" description="Cell wall-binding" evidence="2">
    <location>
        <begin position="85"/>
        <end position="105"/>
    </location>
</feature>
<feature type="chain" id="PRO_5047129354" description="Glucan-binding protein" evidence="3">
    <location>
        <begin position="25"/>
        <end position="271"/>
    </location>
</feature>
<keyword evidence="5" id="KW-1185">Reference proteome</keyword>
<dbReference type="Pfam" id="PF01473">
    <property type="entry name" value="Choline_bind_1"/>
    <property type="match status" value="1"/>
</dbReference>
<dbReference type="RefSeq" id="WP_176255504.1">
    <property type="nucleotide sequence ID" value="NZ_BAABXL010000001.1"/>
</dbReference>
<dbReference type="InterPro" id="IPR008979">
    <property type="entry name" value="Galactose-bd-like_sf"/>
</dbReference>
<feature type="signal peptide" evidence="3">
    <location>
        <begin position="1"/>
        <end position="24"/>
    </location>
</feature>